<feature type="non-terminal residue" evidence="2">
    <location>
        <position position="87"/>
    </location>
</feature>
<keyword evidence="1" id="KW-0812">Transmembrane</keyword>
<evidence type="ECO:0000313" key="3">
    <source>
        <dbReference type="Proteomes" id="UP001596956"/>
    </source>
</evidence>
<gene>
    <name evidence="2" type="ORF">ACFQZU_23650</name>
</gene>
<protein>
    <submittedName>
        <fullName evidence="2">Uncharacterized protein</fullName>
    </submittedName>
</protein>
<feature type="transmembrane region" description="Helical" evidence="1">
    <location>
        <begin position="51"/>
        <end position="73"/>
    </location>
</feature>
<keyword evidence="1" id="KW-1133">Transmembrane helix</keyword>
<accession>A0ABW3BN84</accession>
<organism evidence="2 3">
    <name type="scientific">Streptomonospora algeriensis</name>
    <dbReference type="NCBI Taxonomy" id="995084"/>
    <lineage>
        <taxon>Bacteria</taxon>
        <taxon>Bacillati</taxon>
        <taxon>Actinomycetota</taxon>
        <taxon>Actinomycetes</taxon>
        <taxon>Streptosporangiales</taxon>
        <taxon>Nocardiopsidaceae</taxon>
        <taxon>Streptomonospora</taxon>
    </lineage>
</organism>
<keyword evidence="1" id="KW-0472">Membrane</keyword>
<reference evidence="3" key="1">
    <citation type="journal article" date="2019" name="Int. J. Syst. Evol. Microbiol.">
        <title>The Global Catalogue of Microorganisms (GCM) 10K type strain sequencing project: providing services to taxonomists for standard genome sequencing and annotation.</title>
        <authorList>
            <consortium name="The Broad Institute Genomics Platform"/>
            <consortium name="The Broad Institute Genome Sequencing Center for Infectious Disease"/>
            <person name="Wu L."/>
            <person name="Ma J."/>
        </authorList>
    </citation>
    <scope>NUCLEOTIDE SEQUENCE [LARGE SCALE GENOMIC DNA]</scope>
    <source>
        <strain evidence="3">CCUG 63369</strain>
    </source>
</reference>
<name>A0ABW3BN84_9ACTN</name>
<keyword evidence="3" id="KW-1185">Reference proteome</keyword>
<feature type="transmembrane region" description="Helical" evidence="1">
    <location>
        <begin position="12"/>
        <end position="31"/>
    </location>
</feature>
<dbReference type="Proteomes" id="UP001596956">
    <property type="component" value="Unassembled WGS sequence"/>
</dbReference>
<evidence type="ECO:0000256" key="1">
    <source>
        <dbReference type="SAM" id="Phobius"/>
    </source>
</evidence>
<dbReference type="EMBL" id="JBHTHR010001527">
    <property type="protein sequence ID" value="MFD0804291.1"/>
    <property type="molecule type" value="Genomic_DNA"/>
</dbReference>
<proteinExistence type="predicted"/>
<sequence length="87" mass="8598">MTPSRFAPDWRAIGRGAAIGAGGTAAVGLAVHGAAAVVGSLTAGQTVGANIGLGIGAFAVRLVATPLVCWWLLRWSKVLRAAAAAGF</sequence>
<evidence type="ECO:0000313" key="2">
    <source>
        <dbReference type="EMBL" id="MFD0804291.1"/>
    </source>
</evidence>
<comment type="caution">
    <text evidence="2">The sequence shown here is derived from an EMBL/GenBank/DDBJ whole genome shotgun (WGS) entry which is preliminary data.</text>
</comment>